<comment type="caution">
    <text evidence="2">The sequence shown here is derived from an EMBL/GenBank/DDBJ whole genome shotgun (WGS) entry which is preliminary data.</text>
</comment>
<evidence type="ECO:0000256" key="1">
    <source>
        <dbReference type="SAM" id="MobiDB-lite"/>
    </source>
</evidence>
<dbReference type="EMBL" id="RDQH01000331">
    <property type="protein sequence ID" value="RXH97588.1"/>
    <property type="molecule type" value="Genomic_DNA"/>
</dbReference>
<dbReference type="Proteomes" id="UP000290289">
    <property type="component" value="Chromosome 5"/>
</dbReference>
<reference evidence="2 3" key="1">
    <citation type="submission" date="2018-10" db="EMBL/GenBank/DDBJ databases">
        <title>A high-quality apple genome assembly.</title>
        <authorList>
            <person name="Hu J."/>
        </authorList>
    </citation>
    <scope>NUCLEOTIDE SEQUENCE [LARGE SCALE GENOMIC DNA]</scope>
    <source>
        <strain evidence="3">cv. HFTH1</strain>
        <tissue evidence="2">Young leaf</tissue>
    </source>
</reference>
<gene>
    <name evidence="2" type="ORF">DVH24_009913</name>
</gene>
<sequence length="724" mass="81228">MEEETQSVQIDGVHEGGDEFYEKIEAPKFVDFTEPDPYRPDDRYWFCMRVGCDQKHEEELDSEAIYKNFVLRVMAARSPNVKLRKAPSLKCPLTAPAKSSKPRVSRLALISSFSRKMVNAEDKSRKPLHKICATPNAKAKQPSALSKALTTPRNRKPVSNPDTFRSVRNPKPKNVVVPKNRVVAKALVFHSPKKPVRTKASTEWGTPMGKICSAMKKLEIASGKKHVLECNKPLPLDTSRKQFRGREVKSRVFNSFHSNNCKGQEAKSMKRKNMEKDLKQQRCDPVPREEVDDNDSSDMEIDEKSRKGTLEGFSISGTCKSGRLNGKNQVEILSETSKGDTTSLLSSEERDSEENYNKESANDGNGHQEKTKLRSEKRNTLEHADDDDDKENALASDSKANENEVLESDDKENNTASGDNRELNINDHSKRINLGKHDASKNSQEVNQADKIQKENSTSVASNAKGVKYRKPKPTNPKPFRFRTDERGMLKEATLEKTVHAPLREITLVRTPRAKSTSKHQKVIQLPAYAFFVPDQITKDCLGQSEHENDTQGSCEKRLDRRTRLEENGMRGATCLKTPKADSERKASVVTPLRRKVSTYENSSPERAQKSKKERAKSPMVQQKSVRPRGVDSSRKRAMVSSKTPCQLSVIKETSSTKIRPKKAVAPCSASLATKGSASAPSRSLSRGRRPITIPKEPHFHNIHVPKTCAGLHKENDSLEAQQN</sequence>
<feature type="compositionally biased region" description="Polar residues" evidence="1">
    <location>
        <begin position="671"/>
        <end position="685"/>
    </location>
</feature>
<dbReference type="PANTHER" id="PTHR37241:SF1">
    <property type="entry name" value="NEUROFILAMENT HEAVY PROTEIN"/>
    <property type="match status" value="1"/>
</dbReference>
<dbReference type="AlphaFoldDB" id="A0A498JPB2"/>
<keyword evidence="3" id="KW-1185">Reference proteome</keyword>
<accession>A0A498JPB2</accession>
<organism evidence="2 3">
    <name type="scientific">Malus domestica</name>
    <name type="common">Apple</name>
    <name type="synonym">Pyrus malus</name>
    <dbReference type="NCBI Taxonomy" id="3750"/>
    <lineage>
        <taxon>Eukaryota</taxon>
        <taxon>Viridiplantae</taxon>
        <taxon>Streptophyta</taxon>
        <taxon>Embryophyta</taxon>
        <taxon>Tracheophyta</taxon>
        <taxon>Spermatophyta</taxon>
        <taxon>Magnoliopsida</taxon>
        <taxon>eudicotyledons</taxon>
        <taxon>Gunneridae</taxon>
        <taxon>Pentapetalae</taxon>
        <taxon>rosids</taxon>
        <taxon>fabids</taxon>
        <taxon>Rosales</taxon>
        <taxon>Rosaceae</taxon>
        <taxon>Amygdaloideae</taxon>
        <taxon>Maleae</taxon>
        <taxon>Malus</taxon>
    </lineage>
</organism>
<feature type="compositionally biased region" description="Acidic residues" evidence="1">
    <location>
        <begin position="290"/>
        <end position="301"/>
    </location>
</feature>
<feature type="compositionally biased region" description="Basic and acidic residues" evidence="1">
    <location>
        <begin position="347"/>
        <end position="383"/>
    </location>
</feature>
<feature type="region of interest" description="Disordered" evidence="1">
    <location>
        <begin position="666"/>
        <end position="699"/>
    </location>
</feature>
<evidence type="ECO:0000313" key="3">
    <source>
        <dbReference type="Proteomes" id="UP000290289"/>
    </source>
</evidence>
<feature type="region of interest" description="Disordered" evidence="1">
    <location>
        <begin position="136"/>
        <end position="173"/>
    </location>
</feature>
<protein>
    <submittedName>
        <fullName evidence="2">Uncharacterized protein</fullName>
    </submittedName>
</protein>
<proteinExistence type="predicted"/>
<feature type="compositionally biased region" description="Basic and acidic residues" evidence="1">
    <location>
        <begin position="264"/>
        <end position="289"/>
    </location>
</feature>
<feature type="compositionally biased region" description="Basic and acidic residues" evidence="1">
    <location>
        <begin position="419"/>
        <end position="440"/>
    </location>
</feature>
<name>A0A498JPB2_MALDO</name>
<feature type="region of interest" description="Disordered" evidence="1">
    <location>
        <begin position="564"/>
        <end position="645"/>
    </location>
</feature>
<evidence type="ECO:0000313" key="2">
    <source>
        <dbReference type="EMBL" id="RXH97588.1"/>
    </source>
</evidence>
<feature type="region of interest" description="Disordered" evidence="1">
    <location>
        <begin position="333"/>
        <end position="482"/>
    </location>
</feature>
<feature type="region of interest" description="Disordered" evidence="1">
    <location>
        <begin position="259"/>
        <end position="321"/>
    </location>
</feature>
<dbReference type="PANTHER" id="PTHR37241">
    <property type="entry name" value="NEUROFILAMENT HEAVY PROTEIN"/>
    <property type="match status" value="1"/>
</dbReference>